<evidence type="ECO:0000313" key="2">
    <source>
        <dbReference type="Proteomes" id="UP001449795"/>
    </source>
</evidence>
<dbReference type="Proteomes" id="UP001449795">
    <property type="component" value="Chromosome"/>
</dbReference>
<gene>
    <name evidence="1" type="ORF">AAC691_17130</name>
</gene>
<accession>A0ABZ3D301</accession>
<proteinExistence type="predicted"/>
<dbReference type="RefSeq" id="WP_342627796.1">
    <property type="nucleotide sequence ID" value="NZ_CP152276.1"/>
</dbReference>
<organism evidence="1 2">
    <name type="scientific">Nguyenibacter vanlangensis</name>
    <dbReference type="NCBI Taxonomy" id="1216886"/>
    <lineage>
        <taxon>Bacteria</taxon>
        <taxon>Pseudomonadati</taxon>
        <taxon>Pseudomonadota</taxon>
        <taxon>Alphaproteobacteria</taxon>
        <taxon>Acetobacterales</taxon>
        <taxon>Acetobacteraceae</taxon>
        <taxon>Nguyenibacter</taxon>
    </lineage>
</organism>
<keyword evidence="2" id="KW-1185">Reference proteome</keyword>
<protein>
    <submittedName>
        <fullName evidence="1">Uncharacterized protein</fullName>
    </submittedName>
</protein>
<evidence type="ECO:0000313" key="1">
    <source>
        <dbReference type="EMBL" id="XAE41979.1"/>
    </source>
</evidence>
<reference evidence="1 2" key="1">
    <citation type="submission" date="2024-04" db="EMBL/GenBank/DDBJ databases">
        <title>Complete genome sequence of Nguyenibacter vanlangesis HBCM-1154, a strain capable of nitrogen fixation, IAA production, and phosphorus solubilization isolated from sugarcane soil.</title>
        <authorList>
            <person name="MY HANH P."/>
        </authorList>
    </citation>
    <scope>NUCLEOTIDE SEQUENCE [LARGE SCALE GENOMIC DNA]</scope>
    <source>
        <strain evidence="1 2">HBCM 1154</strain>
    </source>
</reference>
<sequence length="203" mass="22674">MGATTHPRRQHWTAADVGRLTELWQSYGSIVLISRIMRRPYSSVQTQASRLSLPLRERSREHRRRWSAEDVAAFPMALDARMSADGLEIMGVAADLRRSVDAIYHRIASQFGHDSHYVLSIVVPSPPPAPAVMTARHGIARRCLRCTRPFTVAPADRKIVWRCNRCRTALGIGQDGSNSDDFSFYGDAGIFASDEVACMEVFA</sequence>
<name>A0ABZ3D301_9PROT</name>
<dbReference type="EMBL" id="CP152276">
    <property type="protein sequence ID" value="XAE41979.1"/>
    <property type="molecule type" value="Genomic_DNA"/>
</dbReference>